<dbReference type="InterPro" id="IPR043128">
    <property type="entry name" value="Rev_trsase/Diguanyl_cyclase"/>
</dbReference>
<accession>A0ABS5ZRI3</accession>
<organism evidence="2 3">
    <name type="scientific">Acidithiobacillus concretivorus</name>
    <dbReference type="NCBI Taxonomy" id="3063952"/>
    <lineage>
        <taxon>Bacteria</taxon>
        <taxon>Pseudomonadati</taxon>
        <taxon>Pseudomonadota</taxon>
        <taxon>Acidithiobacillia</taxon>
        <taxon>Acidithiobacillales</taxon>
        <taxon>Acidithiobacillaceae</taxon>
        <taxon>Acidithiobacillus</taxon>
    </lineage>
</organism>
<dbReference type="Gene3D" id="3.30.70.270">
    <property type="match status" value="1"/>
</dbReference>
<dbReference type="Pfam" id="PF00990">
    <property type="entry name" value="GGDEF"/>
    <property type="match status" value="1"/>
</dbReference>
<dbReference type="InterPro" id="IPR029787">
    <property type="entry name" value="Nucleotide_cyclase"/>
</dbReference>
<name>A0ABS5ZRI3_9PROT</name>
<evidence type="ECO:0000313" key="2">
    <source>
        <dbReference type="EMBL" id="MBU2738783.1"/>
    </source>
</evidence>
<keyword evidence="3" id="KW-1185">Reference proteome</keyword>
<gene>
    <name evidence="2" type="ORF">HJG40_08280</name>
</gene>
<protein>
    <submittedName>
        <fullName evidence="2">Diguanylate cyclase</fullName>
    </submittedName>
</protein>
<reference evidence="2 3" key="1">
    <citation type="journal article" date="2021" name="ISME J.">
        <title>Genomic evolution of the class Acidithiobacillia: deep-branching Proteobacteria living in extreme acidic conditions.</title>
        <authorList>
            <person name="Moya-Beltran A."/>
            <person name="Beard S."/>
            <person name="Rojas-Villalobos C."/>
            <person name="Issotta F."/>
            <person name="Gallardo Y."/>
            <person name="Ulloa R."/>
            <person name="Giaveno A."/>
            <person name="Degli Esposti M."/>
            <person name="Johnson D.B."/>
            <person name="Quatrini R."/>
        </authorList>
    </citation>
    <scope>NUCLEOTIDE SEQUENCE [LARGE SCALE GENOMIC DNA]</scope>
    <source>
        <strain evidence="2 3">ATCC 19703</strain>
    </source>
</reference>
<dbReference type="EMBL" id="JABELD010000057">
    <property type="protein sequence ID" value="MBU2738783.1"/>
    <property type="molecule type" value="Genomic_DNA"/>
</dbReference>
<sequence>MPPITISAGVAELSENMNNSETLLRAADQALLVAKRNGRRNRQPENVAGS</sequence>
<proteinExistence type="predicted"/>
<evidence type="ECO:0000313" key="3">
    <source>
        <dbReference type="Proteomes" id="UP001197028"/>
    </source>
</evidence>
<feature type="domain" description="GGDEF" evidence="1">
    <location>
        <begin position="1"/>
        <end position="47"/>
    </location>
</feature>
<evidence type="ECO:0000259" key="1">
    <source>
        <dbReference type="PROSITE" id="PS50887"/>
    </source>
</evidence>
<dbReference type="SUPFAM" id="SSF55073">
    <property type="entry name" value="Nucleotide cyclase"/>
    <property type="match status" value="1"/>
</dbReference>
<comment type="caution">
    <text evidence="2">The sequence shown here is derived from an EMBL/GenBank/DDBJ whole genome shotgun (WGS) entry which is preliminary data.</text>
</comment>
<dbReference type="Proteomes" id="UP001197028">
    <property type="component" value="Unassembled WGS sequence"/>
</dbReference>
<dbReference type="PROSITE" id="PS50887">
    <property type="entry name" value="GGDEF"/>
    <property type="match status" value="1"/>
</dbReference>
<dbReference type="InterPro" id="IPR000160">
    <property type="entry name" value="GGDEF_dom"/>
</dbReference>